<name>A0A1H9PB70_9BACI</name>
<dbReference type="STRING" id="1601833.SAMN05518684_101227"/>
<dbReference type="OrthoDB" id="9779501at2"/>
<evidence type="ECO:0008006" key="3">
    <source>
        <dbReference type="Google" id="ProtNLM"/>
    </source>
</evidence>
<dbReference type="Proteomes" id="UP000198571">
    <property type="component" value="Unassembled WGS sequence"/>
</dbReference>
<gene>
    <name evidence="1" type="ORF">SAMN05518684_101227</name>
</gene>
<sequence>MGKKCLIVTGHYGSGKTEFAIEKSIEIGSRLNRTFLCDLDIINPYFRSRDYKNILAEKGISLVAPENKLMKADLPIVTGEMTARLKDYSANLILDVGGDADGGAVLGQFSSLLQERGYDFLFVVNLNRPHVSSVEGILSAIRGVERSSRLKVTGLINNTHLGGERITAEDYMRGIDVCNEVGQALTIPLVYNMLEKKDYCSLKKNLLCESFNNVFVFKRKLVPPWQQWSKKEGTFNESNF</sequence>
<evidence type="ECO:0000313" key="1">
    <source>
        <dbReference type="EMBL" id="SER45417.1"/>
    </source>
</evidence>
<keyword evidence="2" id="KW-1185">Reference proteome</keyword>
<proteinExistence type="predicted"/>
<dbReference type="RefSeq" id="WP_093047165.1">
    <property type="nucleotide sequence ID" value="NZ_FOGT01000001.1"/>
</dbReference>
<accession>A0A1H9PB70</accession>
<dbReference type="EMBL" id="FOGT01000001">
    <property type="protein sequence ID" value="SER45417.1"/>
    <property type="molecule type" value="Genomic_DNA"/>
</dbReference>
<dbReference type="AlphaFoldDB" id="A0A1H9PB70"/>
<reference evidence="2" key="1">
    <citation type="submission" date="2016-10" db="EMBL/GenBank/DDBJ databases">
        <authorList>
            <person name="Varghese N."/>
            <person name="Submissions S."/>
        </authorList>
    </citation>
    <scope>NUCLEOTIDE SEQUENCE [LARGE SCALE GENOMIC DNA]</scope>
    <source>
        <strain evidence="2">S9</strain>
    </source>
</reference>
<evidence type="ECO:0000313" key="2">
    <source>
        <dbReference type="Proteomes" id="UP000198571"/>
    </source>
</evidence>
<protein>
    <recommendedName>
        <fullName evidence="3">CobQ/CobB/MinD/ParA nucleotide binding domain-containing protein</fullName>
    </recommendedName>
</protein>
<organism evidence="1 2">
    <name type="scientific">Salipaludibacillus aurantiacus</name>
    <dbReference type="NCBI Taxonomy" id="1601833"/>
    <lineage>
        <taxon>Bacteria</taxon>
        <taxon>Bacillati</taxon>
        <taxon>Bacillota</taxon>
        <taxon>Bacilli</taxon>
        <taxon>Bacillales</taxon>
        <taxon>Bacillaceae</taxon>
    </lineage>
</organism>